<accession>A0A2T0BPN2</accession>
<reference evidence="1 2" key="1">
    <citation type="submission" date="2018-03" db="EMBL/GenBank/DDBJ databases">
        <title>Genome sequence of Clostridium luticellarii DSM 29923.</title>
        <authorList>
            <person name="Poehlein A."/>
            <person name="Daniel R."/>
        </authorList>
    </citation>
    <scope>NUCLEOTIDE SEQUENCE [LARGE SCALE GENOMIC DNA]</scope>
    <source>
        <strain evidence="1 2">DSM 29923</strain>
    </source>
</reference>
<proteinExistence type="predicted"/>
<comment type="caution">
    <text evidence="1">The sequence shown here is derived from an EMBL/GenBank/DDBJ whole genome shotgun (WGS) entry which is preliminary data.</text>
</comment>
<protein>
    <submittedName>
        <fullName evidence="1">Uncharacterized protein</fullName>
    </submittedName>
</protein>
<sequence>MVVDGCYDKIFKNRIILKLSVKLCIDKLIIKVYHIHKLRIN</sequence>
<dbReference type="AlphaFoldDB" id="A0A2T0BPN2"/>
<keyword evidence="2" id="KW-1185">Reference proteome</keyword>
<evidence type="ECO:0000313" key="1">
    <source>
        <dbReference type="EMBL" id="PRR85792.1"/>
    </source>
</evidence>
<name>A0A2T0BPN2_9CLOT</name>
<evidence type="ECO:0000313" key="2">
    <source>
        <dbReference type="Proteomes" id="UP000237798"/>
    </source>
</evidence>
<dbReference type="EMBL" id="PVXP01000012">
    <property type="protein sequence ID" value="PRR85792.1"/>
    <property type="molecule type" value="Genomic_DNA"/>
</dbReference>
<organism evidence="1 2">
    <name type="scientific">Clostridium luticellarii</name>
    <dbReference type="NCBI Taxonomy" id="1691940"/>
    <lineage>
        <taxon>Bacteria</taxon>
        <taxon>Bacillati</taxon>
        <taxon>Bacillota</taxon>
        <taxon>Clostridia</taxon>
        <taxon>Eubacteriales</taxon>
        <taxon>Clostridiaceae</taxon>
        <taxon>Clostridium</taxon>
    </lineage>
</organism>
<dbReference type="Proteomes" id="UP000237798">
    <property type="component" value="Unassembled WGS sequence"/>
</dbReference>
<gene>
    <name evidence="1" type="ORF">CLLU_12810</name>
</gene>